<dbReference type="InterPro" id="IPR051140">
    <property type="entry name" value="GATA_TF"/>
</dbReference>
<dbReference type="CDD" id="cd00130">
    <property type="entry name" value="PAS"/>
    <property type="match status" value="1"/>
</dbReference>
<dbReference type="SMART" id="SM00401">
    <property type="entry name" value="ZnF_GATA"/>
    <property type="match status" value="1"/>
</dbReference>
<dbReference type="Gene3D" id="3.30.50.10">
    <property type="entry name" value="Erythroid Transcription Factor GATA-1, subunit A"/>
    <property type="match status" value="1"/>
</dbReference>
<sequence>MYQARIVRKTLNNCSIMEPYNDIKDHTSFEDWAILSIRSSDPNMQLSKSNLAILHLDQTLEELLGSSVQLLNGISVLNFIHPNEARRIEMEIAQYTSERRAKSKVLRSKLKDDDYQITDIRLELTGDGMMLCFFHAVEGIDDDENKQSQRSECFIERHWNGFPKKIFQILSNVSQSNVLFSWPPPRIFDSMQQQQQQHHDRSKSNSDIYMGCNNYSANEFARLTYQSTFRKTLLARPEELTTCKRSQSLSFNVLIDGLDIDLEAIESLTIFKADDDIQAHSHMNPISYEGIATNNKAVSLQTQPEVDSGDRKQVGHTSIYEYQNGLTPSSSSPAFPLSFARPSTSPKMNSTTMIKKCLICGTSDSPEWRKGYDGKKSFCNACGLRFSRNNRKRRKEEENAEIANEVAANGGRIPAHIRDRIENG</sequence>
<dbReference type="GO" id="GO:0043565">
    <property type="term" value="F:sequence-specific DNA binding"/>
    <property type="evidence" value="ECO:0007669"/>
    <property type="project" value="InterPro"/>
</dbReference>
<keyword evidence="1" id="KW-0479">Metal-binding</keyword>
<dbReference type="GO" id="GO:0008270">
    <property type="term" value="F:zinc ion binding"/>
    <property type="evidence" value="ECO:0007669"/>
    <property type="project" value="UniProtKB-KW"/>
</dbReference>
<dbReference type="OrthoDB" id="2162994at2759"/>
<accession>A0A316V0Z1</accession>
<evidence type="ECO:0000259" key="5">
    <source>
        <dbReference type="PROSITE" id="PS50114"/>
    </source>
</evidence>
<keyword evidence="3" id="KW-0862">Zinc</keyword>
<dbReference type="PROSITE" id="PS00344">
    <property type="entry name" value="GATA_ZN_FINGER_1"/>
    <property type="match status" value="1"/>
</dbReference>
<evidence type="ECO:0000256" key="1">
    <source>
        <dbReference type="ARBA" id="ARBA00022723"/>
    </source>
</evidence>
<proteinExistence type="predicted"/>
<keyword evidence="2 4" id="KW-0863">Zinc-finger</keyword>
<dbReference type="EMBL" id="KZ819616">
    <property type="protein sequence ID" value="PWN31220.1"/>
    <property type="molecule type" value="Genomic_DNA"/>
</dbReference>
<dbReference type="InterPro" id="IPR000014">
    <property type="entry name" value="PAS"/>
</dbReference>
<evidence type="ECO:0000313" key="7">
    <source>
        <dbReference type="Proteomes" id="UP000245771"/>
    </source>
</evidence>
<dbReference type="Pfam" id="PF00320">
    <property type="entry name" value="GATA"/>
    <property type="match status" value="1"/>
</dbReference>
<organism evidence="6 7">
    <name type="scientific">Meira miltonrushii</name>
    <dbReference type="NCBI Taxonomy" id="1280837"/>
    <lineage>
        <taxon>Eukaryota</taxon>
        <taxon>Fungi</taxon>
        <taxon>Dikarya</taxon>
        <taxon>Basidiomycota</taxon>
        <taxon>Ustilaginomycotina</taxon>
        <taxon>Exobasidiomycetes</taxon>
        <taxon>Exobasidiales</taxon>
        <taxon>Brachybasidiaceae</taxon>
        <taxon>Meira</taxon>
    </lineage>
</organism>
<evidence type="ECO:0000256" key="3">
    <source>
        <dbReference type="ARBA" id="ARBA00022833"/>
    </source>
</evidence>
<reference evidence="6 7" key="1">
    <citation type="journal article" date="2018" name="Mol. Biol. Evol.">
        <title>Broad Genomic Sampling Reveals a Smut Pathogenic Ancestry of the Fungal Clade Ustilaginomycotina.</title>
        <authorList>
            <person name="Kijpornyongpan T."/>
            <person name="Mondo S.J."/>
            <person name="Barry K."/>
            <person name="Sandor L."/>
            <person name="Lee J."/>
            <person name="Lipzen A."/>
            <person name="Pangilinan J."/>
            <person name="LaButti K."/>
            <person name="Hainaut M."/>
            <person name="Henrissat B."/>
            <person name="Grigoriev I.V."/>
            <person name="Spatafora J.W."/>
            <person name="Aime M.C."/>
        </authorList>
    </citation>
    <scope>NUCLEOTIDE SEQUENCE [LARGE SCALE GENOMIC DNA]</scope>
    <source>
        <strain evidence="6 7">MCA 3882</strain>
    </source>
</reference>
<protein>
    <recommendedName>
        <fullName evidence="5">GATA-type domain-containing protein</fullName>
    </recommendedName>
</protein>
<evidence type="ECO:0000256" key="2">
    <source>
        <dbReference type="ARBA" id="ARBA00022771"/>
    </source>
</evidence>
<dbReference type="PROSITE" id="PS50114">
    <property type="entry name" value="GATA_ZN_FINGER_2"/>
    <property type="match status" value="1"/>
</dbReference>
<evidence type="ECO:0000256" key="4">
    <source>
        <dbReference type="PROSITE-ProRule" id="PRU00094"/>
    </source>
</evidence>
<feature type="non-terminal residue" evidence="6">
    <location>
        <position position="424"/>
    </location>
</feature>
<keyword evidence="7" id="KW-1185">Reference proteome</keyword>
<dbReference type="RefSeq" id="XP_025351522.1">
    <property type="nucleotide sequence ID" value="XM_025501264.1"/>
</dbReference>
<dbReference type="SUPFAM" id="SSF57716">
    <property type="entry name" value="Glucocorticoid receptor-like (DNA-binding domain)"/>
    <property type="match status" value="1"/>
</dbReference>
<evidence type="ECO:0000313" key="6">
    <source>
        <dbReference type="EMBL" id="PWN31220.1"/>
    </source>
</evidence>
<dbReference type="STRING" id="1280837.A0A316V0Z1"/>
<feature type="domain" description="GATA-type" evidence="5">
    <location>
        <begin position="351"/>
        <end position="393"/>
    </location>
</feature>
<dbReference type="GeneID" id="37023045"/>
<dbReference type="GO" id="GO:0006355">
    <property type="term" value="P:regulation of DNA-templated transcription"/>
    <property type="evidence" value="ECO:0007669"/>
    <property type="project" value="InterPro"/>
</dbReference>
<dbReference type="InterPro" id="IPR000679">
    <property type="entry name" value="Znf_GATA"/>
</dbReference>
<name>A0A316V0Z1_9BASI</name>
<dbReference type="Gene3D" id="3.30.450.20">
    <property type="entry name" value="PAS domain"/>
    <property type="match status" value="1"/>
</dbReference>
<dbReference type="PANTHER" id="PTHR45658">
    <property type="entry name" value="GATA TRANSCRIPTION FACTOR"/>
    <property type="match status" value="1"/>
</dbReference>
<gene>
    <name evidence="6" type="ORF">FA14DRAFT_182913</name>
</gene>
<dbReference type="InParanoid" id="A0A316V0Z1"/>
<dbReference type="InterPro" id="IPR013088">
    <property type="entry name" value="Znf_NHR/GATA"/>
</dbReference>
<dbReference type="CDD" id="cd00202">
    <property type="entry name" value="ZnF_GATA"/>
    <property type="match status" value="1"/>
</dbReference>
<dbReference type="Proteomes" id="UP000245771">
    <property type="component" value="Unassembled WGS sequence"/>
</dbReference>
<dbReference type="AlphaFoldDB" id="A0A316V0Z1"/>